<comment type="subcellular location">
    <subcellularLocation>
        <location evidence="1">Cell membrane</location>
        <topology evidence="1">Single-pass membrane protein</topology>
    </subcellularLocation>
</comment>
<feature type="region of interest" description="Disordered" evidence="21">
    <location>
        <begin position="485"/>
        <end position="520"/>
    </location>
</feature>
<dbReference type="Pfam" id="PF07714">
    <property type="entry name" value="PK_Tyr_Ser-Thr"/>
    <property type="match status" value="3"/>
</dbReference>
<reference evidence="23" key="1">
    <citation type="submission" date="2020-06" db="EMBL/GenBank/DDBJ databases">
        <title>WGS assembly of Ceratodon purpureus strain R40.</title>
        <authorList>
            <person name="Carey S.B."/>
            <person name="Jenkins J."/>
            <person name="Shu S."/>
            <person name="Lovell J.T."/>
            <person name="Sreedasyam A."/>
            <person name="Maumus F."/>
            <person name="Tiley G.P."/>
            <person name="Fernandez-Pozo N."/>
            <person name="Barry K."/>
            <person name="Chen C."/>
            <person name="Wang M."/>
            <person name="Lipzen A."/>
            <person name="Daum C."/>
            <person name="Saski C.A."/>
            <person name="Payton A.C."/>
            <person name="Mcbreen J.C."/>
            <person name="Conrad R.E."/>
            <person name="Kollar L.M."/>
            <person name="Olsson S."/>
            <person name="Huttunen S."/>
            <person name="Landis J.B."/>
            <person name="Wickett N.J."/>
            <person name="Johnson M.G."/>
            <person name="Rensing S.A."/>
            <person name="Grimwood J."/>
            <person name="Schmutz J."/>
            <person name="Mcdaniel S.F."/>
        </authorList>
    </citation>
    <scope>NUCLEOTIDE SEQUENCE</scope>
    <source>
        <strain evidence="23">R40</strain>
    </source>
</reference>
<dbReference type="FunFam" id="1.10.510.10:FF:000146">
    <property type="entry name" value="LRR receptor-like serine/threonine-protein kinase IOS1"/>
    <property type="match status" value="1"/>
</dbReference>
<keyword evidence="7" id="KW-0808">Transferase</keyword>
<evidence type="ECO:0000256" key="18">
    <source>
        <dbReference type="ARBA" id="ARBA00047899"/>
    </source>
</evidence>
<evidence type="ECO:0000256" key="5">
    <source>
        <dbReference type="ARBA" id="ARBA00022553"/>
    </source>
</evidence>
<dbReference type="Pfam" id="PF00069">
    <property type="entry name" value="Pkinase"/>
    <property type="match status" value="1"/>
</dbReference>
<dbReference type="InterPro" id="IPR000719">
    <property type="entry name" value="Prot_kinase_dom"/>
</dbReference>
<evidence type="ECO:0000256" key="13">
    <source>
        <dbReference type="ARBA" id="ARBA00022840"/>
    </source>
</evidence>
<evidence type="ECO:0000256" key="20">
    <source>
        <dbReference type="PROSITE-ProRule" id="PRU10141"/>
    </source>
</evidence>
<name>A0A8T0G433_CERPU</name>
<keyword evidence="17" id="KW-0325">Glycoprotein</keyword>
<dbReference type="GO" id="GO:0005524">
    <property type="term" value="F:ATP binding"/>
    <property type="evidence" value="ECO:0007669"/>
    <property type="project" value="UniProtKB-UniRule"/>
</dbReference>
<keyword evidence="9" id="KW-0732">Signal</keyword>
<evidence type="ECO:0000256" key="16">
    <source>
        <dbReference type="ARBA" id="ARBA00023170"/>
    </source>
</evidence>
<dbReference type="AlphaFoldDB" id="A0A8T0G433"/>
<dbReference type="EMBL" id="CM026433">
    <property type="protein sequence ID" value="KAG0553820.1"/>
    <property type="molecule type" value="Genomic_DNA"/>
</dbReference>
<evidence type="ECO:0000256" key="12">
    <source>
        <dbReference type="ARBA" id="ARBA00022777"/>
    </source>
</evidence>
<organism evidence="23 24">
    <name type="scientific">Ceratodon purpureus</name>
    <name type="common">Fire moss</name>
    <name type="synonym">Dicranum purpureum</name>
    <dbReference type="NCBI Taxonomy" id="3225"/>
    <lineage>
        <taxon>Eukaryota</taxon>
        <taxon>Viridiplantae</taxon>
        <taxon>Streptophyta</taxon>
        <taxon>Embryophyta</taxon>
        <taxon>Bryophyta</taxon>
        <taxon>Bryophytina</taxon>
        <taxon>Bryopsida</taxon>
        <taxon>Dicranidae</taxon>
        <taxon>Pseudoditrichales</taxon>
        <taxon>Ditrichaceae</taxon>
        <taxon>Ceratodon</taxon>
    </lineage>
</organism>
<dbReference type="SUPFAM" id="SSF56112">
    <property type="entry name" value="Protein kinase-like (PK-like)"/>
    <property type="match status" value="3"/>
</dbReference>
<evidence type="ECO:0000256" key="11">
    <source>
        <dbReference type="ARBA" id="ARBA00022741"/>
    </source>
</evidence>
<gene>
    <name evidence="23" type="ORF">KC19_12G041800</name>
</gene>
<dbReference type="GO" id="GO:0004674">
    <property type="term" value="F:protein serine/threonine kinase activity"/>
    <property type="evidence" value="ECO:0007669"/>
    <property type="project" value="UniProtKB-KW"/>
</dbReference>
<feature type="domain" description="Protein kinase" evidence="22">
    <location>
        <begin position="957"/>
        <end position="1238"/>
    </location>
</feature>
<evidence type="ECO:0000256" key="17">
    <source>
        <dbReference type="ARBA" id="ARBA00023180"/>
    </source>
</evidence>
<keyword evidence="14" id="KW-1133">Transmembrane helix</keyword>
<dbReference type="PROSITE" id="PS00108">
    <property type="entry name" value="PROTEIN_KINASE_ST"/>
    <property type="match status" value="3"/>
</dbReference>
<evidence type="ECO:0000256" key="15">
    <source>
        <dbReference type="ARBA" id="ARBA00023136"/>
    </source>
</evidence>
<keyword evidence="5" id="KW-0597">Phosphoprotein</keyword>
<comment type="catalytic activity">
    <reaction evidence="19">
        <text>L-seryl-[protein] + ATP = O-phospho-L-seryl-[protein] + ADP + H(+)</text>
        <dbReference type="Rhea" id="RHEA:17989"/>
        <dbReference type="Rhea" id="RHEA-COMP:9863"/>
        <dbReference type="Rhea" id="RHEA-COMP:11604"/>
        <dbReference type="ChEBI" id="CHEBI:15378"/>
        <dbReference type="ChEBI" id="CHEBI:29999"/>
        <dbReference type="ChEBI" id="CHEBI:30616"/>
        <dbReference type="ChEBI" id="CHEBI:83421"/>
        <dbReference type="ChEBI" id="CHEBI:456216"/>
        <dbReference type="EC" id="2.7.11.1"/>
    </reaction>
</comment>
<evidence type="ECO:0000313" key="23">
    <source>
        <dbReference type="EMBL" id="KAG0553820.1"/>
    </source>
</evidence>
<sequence length="1248" mass="138805">MTSLTDDDDTEEIVQDAAPNKRVQSEDLISGRLLGKGSSSIVYETSWKGKSYARKDFLRVPSDIFEGEARALVRLDDHPNVVRTYCWTVDEGSCSLVIELMDDDLQNLMQNRKDSARKRIPGSGPSDASQTSHVIDLHRFIEDGKNAPVQSASEPVASTLGYRFSMSEALHIMLQIAEGIVFLHENGVAHGDLKPKNILVSPYERGISGSLDQNVAFQLKVADFGLVGTKLKSKSLVSQQALKLETVRWRAPELLDKNLLREDEHGSFTDSDWDSDSSDGNNGGFIHKFTYGKLSRADVYSFAVTCSQILTGEDPYSGLGLNDLVRKISGPNGLRPGLPRGCPTQLRNLINRCWGEELKRPTFIDILRELKDLQASHTTGSFVDFVNTTILGPDYQITVSLKIISEKFAKDEQTEKRGCSSNLVVPPLPRGYQSDLPEIEVGLPIKTDRHSIKFNEENSRSTFGPKKRRRRKVYGCLGGLGSSKDNEYIPTPTKRSAKNAKSHFGKDTSRQFSPNDKRYNSEIGRTIGAKPYTSAEVTAMTRNFKTQIGIGSFGPIYYGKLPDRQEVAVKVGSSPQLEQEFFNEIDILSRVRHKNLVALLGYCQEKKYYILIYEYMKNGSLYDYLHGNAQRAGMLDWKMRLQIGLNVAQGLEYLHTGCEQIFVHGDMKSSNILLSAKLVAKLGDFGLTKPMREAGDSITSILTQPIKGTIGYFDPEYLQTNALSPKKDIYSLGVILLELITGRPPFIQSASGSTQGTSWDWVRAALKEGNIDMVLDPVLKSSVPAPHEDALWRVAEIAVQCVEPKGVYRPALSEVIHVFHQAMNLEGRLDESRTFALEPISITRSYVKQTESPKPTSSSGISWLSEYNPKLQPIEKPDLGSASTNSERVAYVSGQRRRKASTWLERLGCIPVKAMNMGTRNDESRAQNIRAKNVKMAALFGGEKKNYTYADVTAITENFKRRIGVGGFGPVYYGKFPDGREVAVKVCDLVTSRQGDMEFFNEITVLSQVHHKNLVLLLGYCLEKGYNILIYEYVANGSLYDYLHGNAQRPGMLDWRMRLQIGLDVAQGLEYLHVGCTPSLIHRDVKSSNILLSAKYDAKVTDFGLSKLMNDVASVMTQVKGTMGYLDPEYYSSNHLSSKSDVFGFGVVLLELVTGRPPIQQSTSIPAEYRNMSHWVRTVLSGGGDIDTVLDPVLKSSVPAPNVEALWKVTELALQCVEAKGVHRPTMSEVVQELREAISLQELEVPLP</sequence>
<evidence type="ECO:0000256" key="4">
    <source>
        <dbReference type="ARBA" id="ARBA00022527"/>
    </source>
</evidence>
<keyword evidence="13 20" id="KW-0067">ATP-binding</keyword>
<accession>A0A8T0G433</accession>
<evidence type="ECO:0000256" key="14">
    <source>
        <dbReference type="ARBA" id="ARBA00022989"/>
    </source>
</evidence>
<dbReference type="PROSITE" id="PS00107">
    <property type="entry name" value="PROTEIN_KINASE_ATP"/>
    <property type="match status" value="1"/>
</dbReference>
<dbReference type="PANTHER" id="PTHR45631">
    <property type="entry name" value="OS07G0107800 PROTEIN-RELATED"/>
    <property type="match status" value="1"/>
</dbReference>
<comment type="caution">
    <text evidence="23">The sequence shown here is derived from an EMBL/GenBank/DDBJ whole genome shotgun (WGS) entry which is preliminary data.</text>
</comment>
<evidence type="ECO:0000256" key="8">
    <source>
        <dbReference type="ARBA" id="ARBA00022692"/>
    </source>
</evidence>
<dbReference type="PROSITE" id="PS50011">
    <property type="entry name" value="PROTEIN_KINASE_DOM"/>
    <property type="match status" value="3"/>
</dbReference>
<dbReference type="InterPro" id="IPR017441">
    <property type="entry name" value="Protein_kinase_ATP_BS"/>
</dbReference>
<feature type="compositionally biased region" description="Basic and acidic residues" evidence="21">
    <location>
        <begin position="504"/>
        <end position="520"/>
    </location>
</feature>
<evidence type="ECO:0000256" key="10">
    <source>
        <dbReference type="ARBA" id="ARBA00022737"/>
    </source>
</evidence>
<dbReference type="SMART" id="SM00220">
    <property type="entry name" value="S_TKc"/>
    <property type="match status" value="3"/>
</dbReference>
<dbReference type="Proteomes" id="UP000822688">
    <property type="component" value="Chromosome 12"/>
</dbReference>
<evidence type="ECO:0000256" key="9">
    <source>
        <dbReference type="ARBA" id="ARBA00022729"/>
    </source>
</evidence>
<feature type="domain" description="Protein kinase" evidence="22">
    <location>
        <begin position="542"/>
        <end position="823"/>
    </location>
</feature>
<dbReference type="EC" id="2.7.11.1" evidence="2"/>
<keyword evidence="8" id="KW-0812">Transmembrane</keyword>
<evidence type="ECO:0000256" key="19">
    <source>
        <dbReference type="ARBA" id="ARBA00048679"/>
    </source>
</evidence>
<evidence type="ECO:0000259" key="22">
    <source>
        <dbReference type="PROSITE" id="PS50011"/>
    </source>
</evidence>
<evidence type="ECO:0000256" key="2">
    <source>
        <dbReference type="ARBA" id="ARBA00012513"/>
    </source>
</evidence>
<keyword evidence="3" id="KW-1003">Cell membrane</keyword>
<evidence type="ECO:0000256" key="7">
    <source>
        <dbReference type="ARBA" id="ARBA00022679"/>
    </source>
</evidence>
<proteinExistence type="predicted"/>
<keyword evidence="4" id="KW-0723">Serine/threonine-protein kinase</keyword>
<dbReference type="Gene3D" id="3.30.200.20">
    <property type="entry name" value="Phosphorylase Kinase, domain 1"/>
    <property type="match status" value="2"/>
</dbReference>
<keyword evidence="11 20" id="KW-0547">Nucleotide-binding</keyword>
<dbReference type="PANTHER" id="PTHR45631:SF68">
    <property type="entry name" value="REPEAT FAMILY PROTEIN, PUTATIVE, EXPRESSED-RELATED"/>
    <property type="match status" value="1"/>
</dbReference>
<keyword evidence="16" id="KW-0675">Receptor</keyword>
<evidence type="ECO:0000256" key="1">
    <source>
        <dbReference type="ARBA" id="ARBA00004162"/>
    </source>
</evidence>
<keyword evidence="24" id="KW-1185">Reference proteome</keyword>
<dbReference type="InterPro" id="IPR008271">
    <property type="entry name" value="Ser/Thr_kinase_AS"/>
</dbReference>
<dbReference type="InterPro" id="IPR011009">
    <property type="entry name" value="Kinase-like_dom_sf"/>
</dbReference>
<keyword evidence="12" id="KW-0418">Kinase</keyword>
<feature type="domain" description="Protein kinase" evidence="22">
    <location>
        <begin position="28"/>
        <end position="380"/>
    </location>
</feature>
<keyword evidence="6" id="KW-0433">Leucine-rich repeat</keyword>
<evidence type="ECO:0000313" key="24">
    <source>
        <dbReference type="Proteomes" id="UP000822688"/>
    </source>
</evidence>
<dbReference type="Gene3D" id="1.10.510.10">
    <property type="entry name" value="Transferase(Phosphotransferase) domain 1"/>
    <property type="match status" value="4"/>
</dbReference>
<comment type="catalytic activity">
    <reaction evidence="18">
        <text>L-threonyl-[protein] + ATP = O-phospho-L-threonyl-[protein] + ADP + H(+)</text>
        <dbReference type="Rhea" id="RHEA:46608"/>
        <dbReference type="Rhea" id="RHEA-COMP:11060"/>
        <dbReference type="Rhea" id="RHEA-COMP:11605"/>
        <dbReference type="ChEBI" id="CHEBI:15378"/>
        <dbReference type="ChEBI" id="CHEBI:30013"/>
        <dbReference type="ChEBI" id="CHEBI:30616"/>
        <dbReference type="ChEBI" id="CHEBI:61977"/>
        <dbReference type="ChEBI" id="CHEBI:456216"/>
        <dbReference type="EC" id="2.7.11.1"/>
    </reaction>
</comment>
<dbReference type="GO" id="GO:0005886">
    <property type="term" value="C:plasma membrane"/>
    <property type="evidence" value="ECO:0007669"/>
    <property type="project" value="UniProtKB-SubCell"/>
</dbReference>
<evidence type="ECO:0000256" key="3">
    <source>
        <dbReference type="ARBA" id="ARBA00022475"/>
    </source>
</evidence>
<protein>
    <recommendedName>
        <fullName evidence="2">non-specific serine/threonine protein kinase</fullName>
        <ecNumber evidence="2">2.7.11.1</ecNumber>
    </recommendedName>
</protein>
<evidence type="ECO:0000256" key="21">
    <source>
        <dbReference type="SAM" id="MobiDB-lite"/>
    </source>
</evidence>
<evidence type="ECO:0000256" key="6">
    <source>
        <dbReference type="ARBA" id="ARBA00022614"/>
    </source>
</evidence>
<dbReference type="InterPro" id="IPR001245">
    <property type="entry name" value="Ser-Thr/Tyr_kinase_cat_dom"/>
</dbReference>
<keyword evidence="15" id="KW-0472">Membrane</keyword>
<dbReference type="CDD" id="cd14066">
    <property type="entry name" value="STKc_IRAK"/>
    <property type="match status" value="1"/>
</dbReference>
<keyword evidence="10" id="KW-0677">Repeat</keyword>
<dbReference type="FunFam" id="1.10.510.10:FF:000358">
    <property type="entry name" value="Putative leucine-rich repeat receptor-like serine/threonine-protein kinase"/>
    <property type="match status" value="1"/>
</dbReference>
<feature type="binding site" evidence="20">
    <location>
        <position position="55"/>
    </location>
    <ligand>
        <name>ATP</name>
        <dbReference type="ChEBI" id="CHEBI:30616"/>
    </ligand>
</feature>